<dbReference type="GO" id="GO:0007019">
    <property type="term" value="P:microtubule depolymerization"/>
    <property type="evidence" value="ECO:0007669"/>
    <property type="project" value="TreeGrafter"/>
</dbReference>
<gene>
    <name evidence="13" type="ORF">MICPUCDRAFT_20971</name>
</gene>
<evidence type="ECO:0000256" key="7">
    <source>
        <dbReference type="ARBA" id="ARBA00023212"/>
    </source>
</evidence>
<keyword evidence="6 9" id="KW-0505">Motor protein</keyword>
<dbReference type="OrthoDB" id="497132at2759"/>
<keyword evidence="2" id="KW-0963">Cytoplasm</keyword>
<evidence type="ECO:0000256" key="5">
    <source>
        <dbReference type="ARBA" id="ARBA00022840"/>
    </source>
</evidence>
<reference evidence="13 14" key="1">
    <citation type="journal article" date="2009" name="Science">
        <title>Green evolution and dynamic adaptations revealed by genomes of the marine picoeukaryotes Micromonas.</title>
        <authorList>
            <person name="Worden A.Z."/>
            <person name="Lee J.H."/>
            <person name="Mock T."/>
            <person name="Rouze P."/>
            <person name="Simmons M.P."/>
            <person name="Aerts A.L."/>
            <person name="Allen A.E."/>
            <person name="Cuvelier M.L."/>
            <person name="Derelle E."/>
            <person name="Everett M.V."/>
            <person name="Foulon E."/>
            <person name="Grimwood J."/>
            <person name="Gundlach H."/>
            <person name="Henrissat B."/>
            <person name="Napoli C."/>
            <person name="McDonald S.M."/>
            <person name="Parker M.S."/>
            <person name="Rombauts S."/>
            <person name="Salamov A."/>
            <person name="Von Dassow P."/>
            <person name="Badger J.H."/>
            <person name="Coutinho P.M."/>
            <person name="Demir E."/>
            <person name="Dubchak I."/>
            <person name="Gentemann C."/>
            <person name="Eikrem W."/>
            <person name="Gready J.E."/>
            <person name="John U."/>
            <person name="Lanier W."/>
            <person name="Lindquist E.A."/>
            <person name="Lucas S."/>
            <person name="Mayer K.F."/>
            <person name="Moreau H."/>
            <person name="Not F."/>
            <person name="Otillar R."/>
            <person name="Panaud O."/>
            <person name="Pangilinan J."/>
            <person name="Paulsen I."/>
            <person name="Piegu B."/>
            <person name="Poliakov A."/>
            <person name="Robbens S."/>
            <person name="Schmutz J."/>
            <person name="Toulza E."/>
            <person name="Wyss T."/>
            <person name="Zelensky A."/>
            <person name="Zhou K."/>
            <person name="Armbrust E.V."/>
            <person name="Bhattacharya D."/>
            <person name="Goodenough U.W."/>
            <person name="Van de Peer Y."/>
            <person name="Grigoriev I.V."/>
        </authorList>
    </citation>
    <scope>NUCLEOTIDE SEQUENCE [LARGE SCALE GENOMIC DNA]</scope>
    <source>
        <strain evidence="13 14">CCMP1545</strain>
    </source>
</reference>
<keyword evidence="3 10" id="KW-0493">Microtubule</keyword>
<dbReference type="eggNOG" id="KOG0246">
    <property type="taxonomic scope" value="Eukaryota"/>
</dbReference>
<keyword evidence="14" id="KW-1185">Reference proteome</keyword>
<keyword evidence="7" id="KW-0206">Cytoskeleton</keyword>
<dbReference type="GO" id="GO:0005874">
    <property type="term" value="C:microtubule"/>
    <property type="evidence" value="ECO:0007669"/>
    <property type="project" value="UniProtKB-KW"/>
</dbReference>
<dbReference type="Gene3D" id="3.40.850.10">
    <property type="entry name" value="Kinesin motor domain"/>
    <property type="match status" value="1"/>
</dbReference>
<keyword evidence="5 9" id="KW-0067">ATP-binding</keyword>
<comment type="similarity">
    <text evidence="8">Belongs to the TRAFAC class myosin-kinesin ATPase superfamily. Kinesin family. KIN-13 subfamily.</text>
</comment>
<dbReference type="STRING" id="564608.C1N2V5"/>
<name>C1N2V5_MICPC</name>
<dbReference type="PROSITE" id="PS00411">
    <property type="entry name" value="KINESIN_MOTOR_1"/>
    <property type="match status" value="1"/>
</dbReference>
<evidence type="ECO:0000256" key="10">
    <source>
        <dbReference type="RuleBase" id="RU000394"/>
    </source>
</evidence>
<dbReference type="InterPro" id="IPR036961">
    <property type="entry name" value="Kinesin_motor_dom_sf"/>
</dbReference>
<evidence type="ECO:0000256" key="9">
    <source>
        <dbReference type="PROSITE-ProRule" id="PRU00283"/>
    </source>
</evidence>
<organism evidence="14">
    <name type="scientific">Micromonas pusilla (strain CCMP1545)</name>
    <name type="common">Picoplanktonic green alga</name>
    <dbReference type="NCBI Taxonomy" id="564608"/>
    <lineage>
        <taxon>Eukaryota</taxon>
        <taxon>Viridiplantae</taxon>
        <taxon>Chlorophyta</taxon>
        <taxon>Mamiellophyceae</taxon>
        <taxon>Mamiellales</taxon>
        <taxon>Mamiellaceae</taxon>
        <taxon>Micromonas</taxon>
    </lineage>
</organism>
<dbReference type="AlphaFoldDB" id="C1N2V5"/>
<feature type="region of interest" description="Disordered" evidence="11">
    <location>
        <begin position="1"/>
        <end position="23"/>
    </location>
</feature>
<dbReference type="GO" id="GO:0008017">
    <property type="term" value="F:microtubule binding"/>
    <property type="evidence" value="ECO:0007669"/>
    <property type="project" value="InterPro"/>
</dbReference>
<feature type="binding site" evidence="9">
    <location>
        <begin position="125"/>
        <end position="132"/>
    </location>
    <ligand>
        <name>ATP</name>
        <dbReference type="ChEBI" id="CHEBI:30616"/>
    </ligand>
</feature>
<dbReference type="InterPro" id="IPR027417">
    <property type="entry name" value="P-loop_NTPase"/>
</dbReference>
<accession>C1N2V5</accession>
<dbReference type="GO" id="GO:1903338">
    <property type="term" value="P:regulation of cell wall organization or biogenesis"/>
    <property type="evidence" value="ECO:0007669"/>
    <property type="project" value="UniProtKB-ARBA"/>
</dbReference>
<evidence type="ECO:0000256" key="1">
    <source>
        <dbReference type="ARBA" id="ARBA00004245"/>
    </source>
</evidence>
<evidence type="ECO:0000256" key="11">
    <source>
        <dbReference type="SAM" id="MobiDB-lite"/>
    </source>
</evidence>
<keyword evidence="4 9" id="KW-0547">Nucleotide-binding</keyword>
<evidence type="ECO:0000256" key="2">
    <source>
        <dbReference type="ARBA" id="ARBA00022490"/>
    </source>
</evidence>
<dbReference type="KEGG" id="mpp:MICPUCDRAFT_20971"/>
<evidence type="ECO:0000256" key="8">
    <source>
        <dbReference type="ARBA" id="ARBA00061030"/>
    </source>
</evidence>
<feature type="non-terminal residue" evidence="13">
    <location>
        <position position="376"/>
    </location>
</feature>
<dbReference type="PRINTS" id="PR00380">
    <property type="entry name" value="KINESINHEAVY"/>
</dbReference>
<evidence type="ECO:0000313" key="13">
    <source>
        <dbReference type="EMBL" id="EEH53860.1"/>
    </source>
</evidence>
<evidence type="ECO:0000259" key="12">
    <source>
        <dbReference type="PROSITE" id="PS50067"/>
    </source>
</evidence>
<dbReference type="InterPro" id="IPR019821">
    <property type="entry name" value="Kinesin_motor_CS"/>
</dbReference>
<dbReference type="PROSITE" id="PS50067">
    <property type="entry name" value="KINESIN_MOTOR_2"/>
    <property type="match status" value="1"/>
</dbReference>
<evidence type="ECO:0000313" key="14">
    <source>
        <dbReference type="Proteomes" id="UP000001876"/>
    </source>
</evidence>
<dbReference type="GO" id="GO:0003777">
    <property type="term" value="F:microtubule motor activity"/>
    <property type="evidence" value="ECO:0007669"/>
    <property type="project" value="InterPro"/>
</dbReference>
<dbReference type="FunFam" id="3.40.850.10:FF:000012">
    <property type="entry name" value="Kinesin-like protein"/>
    <property type="match status" value="1"/>
</dbReference>
<dbReference type="SUPFAM" id="SSF52540">
    <property type="entry name" value="P-loop containing nucleoside triphosphate hydrolases"/>
    <property type="match status" value="1"/>
</dbReference>
<comment type="subcellular location">
    <subcellularLocation>
        <location evidence="1">Cytoplasm</location>
        <location evidence="1">Cytoskeleton</location>
    </subcellularLocation>
</comment>
<dbReference type="GO" id="GO:0005524">
    <property type="term" value="F:ATP binding"/>
    <property type="evidence" value="ECO:0007669"/>
    <property type="project" value="UniProtKB-UniRule"/>
</dbReference>
<protein>
    <recommendedName>
        <fullName evidence="10">Kinesin-like protein</fullName>
    </recommendedName>
</protein>
<dbReference type="Proteomes" id="UP000001876">
    <property type="component" value="Unassembled WGS sequence"/>
</dbReference>
<dbReference type="PANTHER" id="PTHR47971">
    <property type="entry name" value="KINESIN-RELATED PROTEIN 6"/>
    <property type="match status" value="1"/>
</dbReference>
<dbReference type="SMART" id="SM00129">
    <property type="entry name" value="KISc"/>
    <property type="match status" value="1"/>
</dbReference>
<evidence type="ECO:0000256" key="3">
    <source>
        <dbReference type="ARBA" id="ARBA00022701"/>
    </source>
</evidence>
<evidence type="ECO:0000256" key="6">
    <source>
        <dbReference type="ARBA" id="ARBA00023175"/>
    </source>
</evidence>
<dbReference type="EMBL" id="GG663745">
    <property type="protein sequence ID" value="EEH53860.1"/>
    <property type="molecule type" value="Genomic_DNA"/>
</dbReference>
<dbReference type="Pfam" id="PF00225">
    <property type="entry name" value="Kinesin"/>
    <property type="match status" value="1"/>
</dbReference>
<dbReference type="RefSeq" id="XP_003062148.1">
    <property type="nucleotide sequence ID" value="XM_003062102.1"/>
</dbReference>
<dbReference type="PANTHER" id="PTHR47971:SF8">
    <property type="entry name" value="KINESIN-LIKE PROTEIN"/>
    <property type="match status" value="1"/>
</dbReference>
<feature type="domain" description="Kinesin motor" evidence="12">
    <location>
        <begin position="32"/>
        <end position="376"/>
    </location>
</feature>
<sequence>MVESERALLLESEEPPYPPLRRGEDADIPTCRVSVMVRKRPVSAKEFALKQCDVVTALRDSGHMVVHEPKVSVDMSRRVESSAFAFDGAFGEDSTNDEVYASAVAPLVRLCLEGQGAHATCFAYGQTGSGKTYTMKACYRAVAEELVEGAERCGLSLWVSFYDIYAGKCYDLLSSRKQLSALEDKRGRVRLVGLLETKVKSAREVMTAVERGMACRKTSRTDSNVNSSRSHSIFQVVLRPADAMDSKTPAMSRLSLVDLAGSERGADRGKAVDGKIRQEGAEINKSLLALKECIRALSSSGGGGGVNAVSEGVDPREDLGGDDRHVPFRGSQLTKVLRDAFVGAKSKTVLLAHVAPTSVAAEHTMNTLRYALRLKD</sequence>
<proteinExistence type="inferred from homology"/>
<evidence type="ECO:0000256" key="4">
    <source>
        <dbReference type="ARBA" id="ARBA00022741"/>
    </source>
</evidence>
<dbReference type="GeneID" id="9687385"/>
<dbReference type="InterPro" id="IPR001752">
    <property type="entry name" value="Kinesin_motor_dom"/>
</dbReference>
<dbReference type="GO" id="GO:0007018">
    <property type="term" value="P:microtubule-based movement"/>
    <property type="evidence" value="ECO:0007669"/>
    <property type="project" value="InterPro"/>
</dbReference>
<dbReference type="InterPro" id="IPR027640">
    <property type="entry name" value="Kinesin-like_fam"/>
</dbReference>
<dbReference type="OMA" id="YIENHEF"/>